<dbReference type="OMA" id="HATFVSH"/>
<dbReference type="InterPro" id="IPR013762">
    <property type="entry name" value="Integrase-like_cat_sf"/>
</dbReference>
<evidence type="ECO:0000256" key="2">
    <source>
        <dbReference type="ARBA" id="ARBA00023172"/>
    </source>
</evidence>
<dbReference type="PANTHER" id="PTHR34605:SF5">
    <property type="entry name" value="INTEGRASE_RECOMBINASE XERD HOMOLOG"/>
    <property type="match status" value="1"/>
</dbReference>
<dbReference type="GO" id="GO:0015074">
    <property type="term" value="P:DNA integration"/>
    <property type="evidence" value="ECO:0007669"/>
    <property type="project" value="InterPro"/>
</dbReference>
<evidence type="ECO:0000313" key="4">
    <source>
        <dbReference type="Proteomes" id="UP000001554"/>
    </source>
</evidence>
<dbReference type="PANTHER" id="PTHR34605">
    <property type="entry name" value="PHAGE_INTEGRASE DOMAIN-CONTAINING PROTEIN"/>
    <property type="match status" value="1"/>
</dbReference>
<dbReference type="Proteomes" id="UP000001554">
    <property type="component" value="Chromosome 6"/>
</dbReference>
<dbReference type="Gene3D" id="1.10.150.130">
    <property type="match status" value="1"/>
</dbReference>
<dbReference type="GO" id="GO:0006310">
    <property type="term" value="P:DNA recombination"/>
    <property type="evidence" value="ECO:0007669"/>
    <property type="project" value="UniProtKB-KW"/>
</dbReference>
<evidence type="ECO:0000313" key="5">
    <source>
        <dbReference type="RefSeq" id="XP_035679516.1"/>
    </source>
</evidence>
<gene>
    <name evidence="5" type="primary">LOC118417871</name>
</gene>
<dbReference type="GeneID" id="118417871"/>
<name>A0A9J7MUL2_BRAFL</name>
<protein>
    <submittedName>
        <fullName evidence="5">Uncharacterized protein LOC118417871</fullName>
    </submittedName>
</protein>
<evidence type="ECO:0000256" key="1">
    <source>
        <dbReference type="ARBA" id="ARBA00023125"/>
    </source>
</evidence>
<dbReference type="InterPro" id="IPR011010">
    <property type="entry name" value="DNA_brk_join_enz"/>
</dbReference>
<sequence length="495" mass="53910">MGRTPKRVKKCSGCGEPLSCHKAGQYGKHCQGVAKDPPADKQPIELEDPNPKSAMDVLEQRKAELEKAIAEAELRNEVAALEKRLGALKSSGPTPPSGEAKQTGPKVSTSAEEAATLGAALHLGPGDLTLDHLRMNKELVTRVNENYPDLEFVTPDSKKAPAKGPASQLCLLDRQVAASKRSAFATGTYNNLRTQWRSFLLFCEYFGLPALPTDVPTLARYAQFLSRSCKSPDTIKIYVHGVRQLHLFHGLTAPPANAFDLKLVLTSLSRHSAHVSQQKLPITPSILLRLRSLLDLRRPLHATLWAAFCVGFFTLLRKSNLVPPSGTAFSPDKHLARESIQLTADGLMVHVKWSKTRQFRQRVLQLPVSAIPGHPLCPRQAVLNMLHLLPAKDSSPAFLVPASGGGLVSLTHATFVSHLKTLLEAAGLPSAQYSGHSFRRGGATFAWRCGADSNTIKLLGDWSSDAYEVYLDSSLEQRRSFGKHLADTISRGLLG</sequence>
<dbReference type="KEGG" id="bfo:118417871"/>
<dbReference type="RefSeq" id="XP_035679516.1">
    <property type="nucleotide sequence ID" value="XM_035823623.1"/>
</dbReference>
<feature type="region of interest" description="Disordered" evidence="3">
    <location>
        <begin position="28"/>
        <end position="52"/>
    </location>
</feature>
<keyword evidence="1" id="KW-0238">DNA-binding</keyword>
<dbReference type="AlphaFoldDB" id="A0A9J7MUL2"/>
<evidence type="ECO:0000256" key="3">
    <source>
        <dbReference type="SAM" id="MobiDB-lite"/>
    </source>
</evidence>
<dbReference type="OrthoDB" id="6771932at2759"/>
<reference evidence="5" key="2">
    <citation type="submission" date="2025-08" db="UniProtKB">
        <authorList>
            <consortium name="RefSeq"/>
        </authorList>
    </citation>
    <scope>IDENTIFICATION</scope>
    <source>
        <strain evidence="5">S238N-H82</strain>
        <tissue evidence="5">Testes</tissue>
    </source>
</reference>
<keyword evidence="2" id="KW-0233">DNA recombination</keyword>
<dbReference type="SUPFAM" id="SSF47823">
    <property type="entry name" value="lambda integrase-like, N-terminal domain"/>
    <property type="match status" value="1"/>
</dbReference>
<feature type="region of interest" description="Disordered" evidence="3">
    <location>
        <begin position="87"/>
        <end position="111"/>
    </location>
</feature>
<proteinExistence type="predicted"/>
<accession>A0A9J7MUL2</accession>
<dbReference type="SUPFAM" id="SSF56349">
    <property type="entry name" value="DNA breaking-rejoining enzymes"/>
    <property type="match status" value="1"/>
</dbReference>
<keyword evidence="4" id="KW-1185">Reference proteome</keyword>
<organism evidence="4 5">
    <name type="scientific">Branchiostoma floridae</name>
    <name type="common">Florida lancelet</name>
    <name type="synonym">Amphioxus</name>
    <dbReference type="NCBI Taxonomy" id="7739"/>
    <lineage>
        <taxon>Eukaryota</taxon>
        <taxon>Metazoa</taxon>
        <taxon>Chordata</taxon>
        <taxon>Cephalochordata</taxon>
        <taxon>Leptocardii</taxon>
        <taxon>Amphioxiformes</taxon>
        <taxon>Branchiostomatidae</taxon>
        <taxon>Branchiostoma</taxon>
    </lineage>
</organism>
<reference evidence="4" key="1">
    <citation type="journal article" date="2020" name="Nat. Ecol. Evol.">
        <title>Deeply conserved synteny resolves early events in vertebrate evolution.</title>
        <authorList>
            <person name="Simakov O."/>
            <person name="Marletaz F."/>
            <person name="Yue J.X."/>
            <person name="O'Connell B."/>
            <person name="Jenkins J."/>
            <person name="Brandt A."/>
            <person name="Calef R."/>
            <person name="Tung C.H."/>
            <person name="Huang T.K."/>
            <person name="Schmutz J."/>
            <person name="Satoh N."/>
            <person name="Yu J.K."/>
            <person name="Putnam N.H."/>
            <person name="Green R.E."/>
            <person name="Rokhsar D.S."/>
        </authorList>
    </citation>
    <scope>NUCLEOTIDE SEQUENCE [LARGE SCALE GENOMIC DNA]</scope>
    <source>
        <strain evidence="4">S238N-H82</strain>
    </source>
</reference>
<dbReference type="Gene3D" id="1.10.443.10">
    <property type="entry name" value="Intergrase catalytic core"/>
    <property type="match status" value="1"/>
</dbReference>
<dbReference type="InterPro" id="IPR052925">
    <property type="entry name" value="Phage_Integrase-like_Recomb"/>
</dbReference>
<dbReference type="GO" id="GO:0003677">
    <property type="term" value="F:DNA binding"/>
    <property type="evidence" value="ECO:0007669"/>
    <property type="project" value="UniProtKB-KW"/>
</dbReference>
<dbReference type="InterPro" id="IPR010998">
    <property type="entry name" value="Integrase_recombinase_N"/>
</dbReference>